<comment type="caution">
    <text evidence="2">The sequence shown here is derived from an EMBL/GenBank/DDBJ whole genome shotgun (WGS) entry which is preliminary data.</text>
</comment>
<sequence>MVKRNIEFVEEPSATTIPAKRSLGTKQSGLPKALSDTTNAAPVDRVDRTRGQKHRGKGRPRSQCDDCRMLRQTQNLHLKCIHKNG</sequence>
<dbReference type="EMBL" id="RBNJ01011014">
    <property type="protein sequence ID" value="RUS26193.1"/>
    <property type="molecule type" value="Genomic_DNA"/>
</dbReference>
<name>A0A433Q8U2_9FUNG</name>
<feature type="compositionally biased region" description="Basic residues" evidence="1">
    <location>
        <begin position="51"/>
        <end position="60"/>
    </location>
</feature>
<accession>A0A433Q8U2</accession>
<evidence type="ECO:0000256" key="1">
    <source>
        <dbReference type="SAM" id="MobiDB-lite"/>
    </source>
</evidence>
<keyword evidence="3" id="KW-1185">Reference proteome</keyword>
<evidence type="ECO:0000313" key="2">
    <source>
        <dbReference type="EMBL" id="RUS26193.1"/>
    </source>
</evidence>
<evidence type="ECO:0000313" key="3">
    <source>
        <dbReference type="Proteomes" id="UP000274822"/>
    </source>
</evidence>
<feature type="region of interest" description="Disordered" evidence="1">
    <location>
        <begin position="18"/>
        <end position="64"/>
    </location>
</feature>
<proteinExistence type="predicted"/>
<gene>
    <name evidence="2" type="ORF">BC938DRAFT_471096</name>
</gene>
<reference evidence="2 3" key="1">
    <citation type="journal article" date="2018" name="New Phytol.">
        <title>Phylogenomics of Endogonaceae and evolution of mycorrhizas within Mucoromycota.</title>
        <authorList>
            <person name="Chang Y."/>
            <person name="Desiro A."/>
            <person name="Na H."/>
            <person name="Sandor L."/>
            <person name="Lipzen A."/>
            <person name="Clum A."/>
            <person name="Barry K."/>
            <person name="Grigoriev I.V."/>
            <person name="Martin F.M."/>
            <person name="Stajich J.E."/>
            <person name="Smith M.E."/>
            <person name="Bonito G."/>
            <person name="Spatafora J.W."/>
        </authorList>
    </citation>
    <scope>NUCLEOTIDE SEQUENCE [LARGE SCALE GENOMIC DNA]</scope>
    <source>
        <strain evidence="2 3">AD002</strain>
    </source>
</reference>
<protein>
    <submittedName>
        <fullName evidence="2">Uncharacterized protein</fullName>
    </submittedName>
</protein>
<dbReference type="Proteomes" id="UP000274822">
    <property type="component" value="Unassembled WGS sequence"/>
</dbReference>
<organism evidence="2 3">
    <name type="scientific">Jimgerdemannia flammicorona</name>
    <dbReference type="NCBI Taxonomy" id="994334"/>
    <lineage>
        <taxon>Eukaryota</taxon>
        <taxon>Fungi</taxon>
        <taxon>Fungi incertae sedis</taxon>
        <taxon>Mucoromycota</taxon>
        <taxon>Mucoromycotina</taxon>
        <taxon>Endogonomycetes</taxon>
        <taxon>Endogonales</taxon>
        <taxon>Endogonaceae</taxon>
        <taxon>Jimgerdemannia</taxon>
    </lineage>
</organism>
<dbReference type="AlphaFoldDB" id="A0A433Q8U2"/>